<accession>Q978K4</accession>
<dbReference type="AlphaFoldDB" id="Q978K4"/>
<dbReference type="PaxDb" id="273116-14325650"/>
<dbReference type="OrthoDB" id="376022at2157"/>
<dbReference type="KEGG" id="tvo:TVG1458422"/>
<evidence type="ECO:0000256" key="1">
    <source>
        <dbReference type="SAM" id="Phobius"/>
    </source>
</evidence>
<dbReference type="GeneID" id="1442101"/>
<feature type="transmembrane region" description="Helical" evidence="1">
    <location>
        <begin position="115"/>
        <end position="133"/>
    </location>
</feature>
<protein>
    <submittedName>
        <fullName evidence="2">TVG1458422 protein</fullName>
    </submittedName>
</protein>
<dbReference type="Proteomes" id="UP000001017">
    <property type="component" value="Chromosome"/>
</dbReference>
<dbReference type="RefSeq" id="WP_010917643.1">
    <property type="nucleotide sequence ID" value="NC_002689.2"/>
</dbReference>
<keyword evidence="1" id="KW-0472">Membrane</keyword>
<sequence>MPFTVKNGSIAAGSVAGILVMIAIATATPLSWLASGFVAGIAAKGMGRGASSSLVSSLVTLFIMVTLAIFILPSGLSQLHSTIGNSFLYNFIAYSLNTMSIPTNKLIKEIILDDVLLSIIGGLIGGSIFKSVLPREDVPQAKK</sequence>
<organism evidence="2 3">
    <name type="scientific">Thermoplasma volcanium (strain ATCC 51530 / DSM 4299 / JCM 9571 / NBRC 15438 / GSS1)</name>
    <dbReference type="NCBI Taxonomy" id="273116"/>
    <lineage>
        <taxon>Archaea</taxon>
        <taxon>Methanobacteriati</taxon>
        <taxon>Thermoplasmatota</taxon>
        <taxon>Thermoplasmata</taxon>
        <taxon>Thermoplasmatales</taxon>
        <taxon>Thermoplasmataceae</taxon>
        <taxon>Thermoplasma</taxon>
    </lineage>
</organism>
<reference evidence="2 3" key="2">
    <citation type="journal article" date="2000" name="Proc. Natl. Acad. Sci. U.S.A.">
        <title>Archaeal adaptation to higher temperatures revealed by genomic sequence of Thermoplasma volcanium.</title>
        <authorList>
            <person name="Kawashima T."/>
            <person name="Amano N."/>
            <person name="Koike H."/>
            <person name="Makino S."/>
            <person name="Higuchi S."/>
            <person name="Kawashima-Ohya Y."/>
            <person name="Watanabe K."/>
            <person name="Yamazaki M."/>
            <person name="Kanehori K."/>
            <person name="Kawamoto T."/>
            <person name="Nunoshiba T."/>
            <person name="Yamamoto Y."/>
            <person name="Aramaki H."/>
            <person name="Makino K."/>
            <person name="Suzuki M."/>
        </authorList>
    </citation>
    <scope>NUCLEOTIDE SEQUENCE [LARGE SCALE GENOMIC DNA]</scope>
    <source>
        <strain evidence="3">ATCC 51530 / DSM 4299 / JCM 9571 / NBRC 15438 / GSS1</strain>
    </source>
</reference>
<name>Q978K4_THEVO</name>
<keyword evidence="3" id="KW-1185">Reference proteome</keyword>
<dbReference type="EMBL" id="BA000011">
    <property type="protein sequence ID" value="BAB60553.1"/>
    <property type="molecule type" value="Genomic_DNA"/>
</dbReference>
<feature type="transmembrane region" description="Helical" evidence="1">
    <location>
        <begin position="54"/>
        <end position="72"/>
    </location>
</feature>
<feature type="transmembrane region" description="Helical" evidence="1">
    <location>
        <begin position="12"/>
        <end position="42"/>
    </location>
</feature>
<dbReference type="STRING" id="273116.gene:9382220"/>
<dbReference type="HOGENOM" id="CLU_1811538_0_0_2"/>
<reference evidence="2 3" key="1">
    <citation type="journal article" date="1999" name="Proc. Jpn. Acad.">
        <title>Determination of the complete genomic DNA sequence of Thermoplasma volvanium GSS1.</title>
        <authorList>
            <person name="Kawashima T."/>
            <person name="Yamamoto Y."/>
            <person name="Aramaki H."/>
            <person name="Nunoshiba T."/>
            <person name="Kawamoto T."/>
            <person name="Watanabe K."/>
            <person name="Yamazaki M."/>
            <person name="Kanehori K."/>
            <person name="Amano N."/>
            <person name="Ohya Y."/>
            <person name="Makino K."/>
            <person name="Suzuki M."/>
        </authorList>
    </citation>
    <scope>NUCLEOTIDE SEQUENCE [LARGE SCALE GENOMIC DNA]</scope>
    <source>
        <strain evidence="3">ATCC 51530 / DSM 4299 / JCM 9571 / NBRC 15438 / GSS1</strain>
    </source>
</reference>
<evidence type="ECO:0000313" key="2">
    <source>
        <dbReference type="EMBL" id="BAB60553.1"/>
    </source>
</evidence>
<proteinExistence type="predicted"/>
<gene>
    <name evidence="2" type="ORF">TVG1458422</name>
</gene>
<keyword evidence="1" id="KW-0812">Transmembrane</keyword>
<evidence type="ECO:0000313" key="3">
    <source>
        <dbReference type="Proteomes" id="UP000001017"/>
    </source>
</evidence>
<dbReference type="eggNOG" id="arCOG07362">
    <property type="taxonomic scope" value="Archaea"/>
</dbReference>
<keyword evidence="1" id="KW-1133">Transmembrane helix</keyword>